<reference evidence="3 4" key="1">
    <citation type="submission" date="2016-11" db="EMBL/GenBank/DDBJ databases">
        <authorList>
            <person name="Jaros S."/>
            <person name="Januszkiewicz K."/>
            <person name="Wedrychowicz H."/>
        </authorList>
    </citation>
    <scope>NUCLEOTIDE SEQUENCE [LARGE SCALE GENOMIC DNA]</scope>
    <source>
        <strain evidence="3 4">DSM 100565</strain>
    </source>
</reference>
<dbReference type="PANTHER" id="PTHR46118:SF4">
    <property type="entry name" value="PROTEIN ABHD11"/>
    <property type="match status" value="1"/>
</dbReference>
<dbReference type="Gene3D" id="3.40.50.1820">
    <property type="entry name" value="alpha/beta hydrolase"/>
    <property type="match status" value="1"/>
</dbReference>
<dbReference type="Pfam" id="PF12697">
    <property type="entry name" value="Abhydrolase_6"/>
    <property type="match status" value="1"/>
</dbReference>
<accession>A0A1M6ETU5</accession>
<protein>
    <submittedName>
        <fullName evidence="3">Pimeloyl-ACP methyl ester carboxylesterase</fullName>
    </submittedName>
</protein>
<proteinExistence type="predicted"/>
<dbReference type="AlphaFoldDB" id="A0A1M6ETU5"/>
<keyword evidence="4" id="KW-1185">Reference proteome</keyword>
<sequence>MELNIVTAEGTGPARPLLVAHGLFGSARNWGVIARRMSDRGPVHAVDMRNHGASPRADSQGYDDMAGDLADTIEALGAGPVDLLGHSMGGKAAMVLALTRPDLVARLIVADIAPVAYGHSQSHLIEAMRQVPLDVPSRAEARAALPVADEGVAAFLLQSFDRGAGQGGGRWLLNLDVLEAEMTRITGFPQMDGRWDGPTLFVTGGASDYVGERRHDPCRALFPQAEFRRIEGAGHWLHAEKPREFEAALRDWLDGDGSVG</sequence>
<organism evidence="3 4">
    <name type="scientific">Wenxinia saemankumensis</name>
    <dbReference type="NCBI Taxonomy" id="1447782"/>
    <lineage>
        <taxon>Bacteria</taxon>
        <taxon>Pseudomonadati</taxon>
        <taxon>Pseudomonadota</taxon>
        <taxon>Alphaproteobacteria</taxon>
        <taxon>Rhodobacterales</taxon>
        <taxon>Roseobacteraceae</taxon>
        <taxon>Wenxinia</taxon>
    </lineage>
</organism>
<keyword evidence="1" id="KW-0378">Hydrolase</keyword>
<dbReference type="EMBL" id="FQYO01000003">
    <property type="protein sequence ID" value="SHI88790.1"/>
    <property type="molecule type" value="Genomic_DNA"/>
</dbReference>
<dbReference type="Proteomes" id="UP000184292">
    <property type="component" value="Unassembled WGS sequence"/>
</dbReference>
<evidence type="ECO:0000256" key="1">
    <source>
        <dbReference type="ARBA" id="ARBA00022801"/>
    </source>
</evidence>
<dbReference type="GO" id="GO:0016787">
    <property type="term" value="F:hydrolase activity"/>
    <property type="evidence" value="ECO:0007669"/>
    <property type="project" value="UniProtKB-KW"/>
</dbReference>
<dbReference type="InterPro" id="IPR029058">
    <property type="entry name" value="AB_hydrolase_fold"/>
</dbReference>
<dbReference type="RefSeq" id="WP_073329793.1">
    <property type="nucleotide sequence ID" value="NZ_FQYO01000003.1"/>
</dbReference>
<dbReference type="STRING" id="1447782.SAMN05444417_2167"/>
<evidence type="ECO:0000313" key="4">
    <source>
        <dbReference type="Proteomes" id="UP000184292"/>
    </source>
</evidence>
<feature type="domain" description="AB hydrolase-1" evidence="2">
    <location>
        <begin position="17"/>
        <end position="248"/>
    </location>
</feature>
<evidence type="ECO:0000313" key="3">
    <source>
        <dbReference type="EMBL" id="SHI88790.1"/>
    </source>
</evidence>
<dbReference type="SUPFAM" id="SSF53474">
    <property type="entry name" value="alpha/beta-Hydrolases"/>
    <property type="match status" value="1"/>
</dbReference>
<gene>
    <name evidence="3" type="ORF">SAMN05444417_2167</name>
</gene>
<dbReference type="InterPro" id="IPR000073">
    <property type="entry name" value="AB_hydrolase_1"/>
</dbReference>
<name>A0A1M6ETU5_9RHOB</name>
<dbReference type="PANTHER" id="PTHR46118">
    <property type="entry name" value="PROTEIN ABHD11"/>
    <property type="match status" value="1"/>
</dbReference>
<evidence type="ECO:0000259" key="2">
    <source>
        <dbReference type="Pfam" id="PF12697"/>
    </source>
</evidence>
<dbReference type="OrthoDB" id="9808398at2"/>